<dbReference type="GO" id="GO:0016405">
    <property type="term" value="F:CoA-ligase activity"/>
    <property type="evidence" value="ECO:0007669"/>
    <property type="project" value="TreeGrafter"/>
</dbReference>
<gene>
    <name evidence="4" type="ORF">V1264_017098</name>
</gene>
<protein>
    <recommendedName>
        <fullName evidence="3">AMP-dependent synthetase/ligase domain-containing protein</fullName>
    </recommendedName>
</protein>
<dbReference type="SUPFAM" id="SSF56801">
    <property type="entry name" value="Acetyl-CoA synthetase-like"/>
    <property type="match status" value="1"/>
</dbReference>
<dbReference type="InterPro" id="IPR000873">
    <property type="entry name" value="AMP-dep_synth/lig_dom"/>
</dbReference>
<evidence type="ECO:0000256" key="1">
    <source>
        <dbReference type="ARBA" id="ARBA00006432"/>
    </source>
</evidence>
<accession>A0AAN9BM00</accession>
<sequence length="315" mass="34641">MDSISRTVPAMLRRWATVNPDTPAFIYVDSAGGRNVLTGSHVYRFSSRYAAILRRNGVKPGTTVCNTLPNSPEGLLTDLGVILAGGVAMNGQLVLSDGEDLVGNLKNSAAFAVILDPKNPKGAARVLEKRAHSKSECGQLKYPEMPALKRVFEVDFERGGLEKRPLLQVLEKEQESFVADVTPRDTALIFTTSGSTGFSKLVPVSHENVLALGDDLYEHLDHRPGEVIYNDWSQGWGIGFPSMFLAHGITRVLLDTSAAAPEDALAFMWDVIRREQCTVACLAPRELIKMTNLWHREQQAGQKRWQLRVIASSGQ</sequence>
<dbReference type="AlphaFoldDB" id="A0AAN9BM00"/>
<feature type="domain" description="AMP-dependent synthetase/ligase" evidence="3">
    <location>
        <begin position="12"/>
        <end position="314"/>
    </location>
</feature>
<keyword evidence="2" id="KW-0436">Ligase</keyword>
<dbReference type="Gene3D" id="3.40.50.12780">
    <property type="entry name" value="N-terminal domain of ligase-like"/>
    <property type="match status" value="1"/>
</dbReference>
<reference evidence="4 5" key="1">
    <citation type="submission" date="2024-02" db="EMBL/GenBank/DDBJ databases">
        <title>Chromosome-scale genome assembly of the rough periwinkle Littorina saxatilis.</title>
        <authorList>
            <person name="De Jode A."/>
            <person name="Faria R."/>
            <person name="Formenti G."/>
            <person name="Sims Y."/>
            <person name="Smith T.P."/>
            <person name="Tracey A."/>
            <person name="Wood J.M.D."/>
            <person name="Zagrodzka Z.B."/>
            <person name="Johannesson K."/>
            <person name="Butlin R.K."/>
            <person name="Leder E.H."/>
        </authorList>
    </citation>
    <scope>NUCLEOTIDE SEQUENCE [LARGE SCALE GENOMIC DNA]</scope>
    <source>
        <strain evidence="4">Snail1</strain>
        <tissue evidence="4">Muscle</tissue>
    </source>
</reference>
<dbReference type="EMBL" id="JBAMIC010000007">
    <property type="protein sequence ID" value="KAK7105760.1"/>
    <property type="molecule type" value="Genomic_DNA"/>
</dbReference>
<evidence type="ECO:0000259" key="3">
    <source>
        <dbReference type="Pfam" id="PF00501"/>
    </source>
</evidence>
<comment type="caution">
    <text evidence="4">The sequence shown here is derived from an EMBL/GenBank/DDBJ whole genome shotgun (WGS) entry which is preliminary data.</text>
</comment>
<evidence type="ECO:0000313" key="5">
    <source>
        <dbReference type="Proteomes" id="UP001374579"/>
    </source>
</evidence>
<dbReference type="PANTHER" id="PTHR24096">
    <property type="entry name" value="LONG-CHAIN-FATTY-ACID--COA LIGASE"/>
    <property type="match status" value="1"/>
</dbReference>
<organism evidence="4 5">
    <name type="scientific">Littorina saxatilis</name>
    <dbReference type="NCBI Taxonomy" id="31220"/>
    <lineage>
        <taxon>Eukaryota</taxon>
        <taxon>Metazoa</taxon>
        <taxon>Spiralia</taxon>
        <taxon>Lophotrochozoa</taxon>
        <taxon>Mollusca</taxon>
        <taxon>Gastropoda</taxon>
        <taxon>Caenogastropoda</taxon>
        <taxon>Littorinimorpha</taxon>
        <taxon>Littorinoidea</taxon>
        <taxon>Littorinidae</taxon>
        <taxon>Littorina</taxon>
    </lineage>
</organism>
<dbReference type="PANTHER" id="PTHR24096:SF149">
    <property type="entry name" value="AMP-BINDING DOMAIN-CONTAINING PROTEIN-RELATED"/>
    <property type="match status" value="1"/>
</dbReference>
<name>A0AAN9BM00_9CAEN</name>
<comment type="similarity">
    <text evidence="1">Belongs to the ATP-dependent AMP-binding enzyme family.</text>
</comment>
<dbReference type="Proteomes" id="UP001374579">
    <property type="component" value="Unassembled WGS sequence"/>
</dbReference>
<dbReference type="InterPro" id="IPR042099">
    <property type="entry name" value="ANL_N_sf"/>
</dbReference>
<dbReference type="PROSITE" id="PS00455">
    <property type="entry name" value="AMP_BINDING"/>
    <property type="match status" value="1"/>
</dbReference>
<evidence type="ECO:0000256" key="2">
    <source>
        <dbReference type="ARBA" id="ARBA00022598"/>
    </source>
</evidence>
<dbReference type="Pfam" id="PF00501">
    <property type="entry name" value="AMP-binding"/>
    <property type="match status" value="1"/>
</dbReference>
<evidence type="ECO:0000313" key="4">
    <source>
        <dbReference type="EMBL" id="KAK7105760.1"/>
    </source>
</evidence>
<dbReference type="InterPro" id="IPR020845">
    <property type="entry name" value="AMP-binding_CS"/>
</dbReference>
<proteinExistence type="inferred from homology"/>
<keyword evidence="5" id="KW-1185">Reference proteome</keyword>